<feature type="signal peptide" evidence="1">
    <location>
        <begin position="1"/>
        <end position="18"/>
    </location>
</feature>
<proteinExistence type="predicted"/>
<feature type="chain" id="PRO_5016286913" description="Hydrophobin" evidence="1">
    <location>
        <begin position="19"/>
        <end position="136"/>
    </location>
</feature>
<evidence type="ECO:0000313" key="2">
    <source>
        <dbReference type="EMBL" id="PYH92543.1"/>
    </source>
</evidence>
<name>A0A319DML3_9EURO</name>
<dbReference type="Proteomes" id="UP000247810">
    <property type="component" value="Unassembled WGS sequence"/>
</dbReference>
<evidence type="ECO:0000256" key="1">
    <source>
        <dbReference type="SAM" id="SignalP"/>
    </source>
</evidence>
<accession>A0A319DML3</accession>
<dbReference type="AlphaFoldDB" id="A0A319DML3"/>
<dbReference type="VEuPathDB" id="FungiDB:BO71DRAFT_442382"/>
<gene>
    <name evidence="2" type="ORF">BO71DRAFT_442382</name>
</gene>
<keyword evidence="3" id="KW-1185">Reference proteome</keyword>
<organism evidence="2 3">
    <name type="scientific">Aspergillus ellipticus CBS 707.79</name>
    <dbReference type="NCBI Taxonomy" id="1448320"/>
    <lineage>
        <taxon>Eukaryota</taxon>
        <taxon>Fungi</taxon>
        <taxon>Dikarya</taxon>
        <taxon>Ascomycota</taxon>
        <taxon>Pezizomycotina</taxon>
        <taxon>Eurotiomycetes</taxon>
        <taxon>Eurotiomycetidae</taxon>
        <taxon>Eurotiales</taxon>
        <taxon>Aspergillaceae</taxon>
        <taxon>Aspergillus</taxon>
        <taxon>Aspergillus subgen. Circumdati</taxon>
    </lineage>
</organism>
<evidence type="ECO:0008006" key="4">
    <source>
        <dbReference type="Google" id="ProtNLM"/>
    </source>
</evidence>
<reference evidence="2 3" key="1">
    <citation type="submission" date="2018-02" db="EMBL/GenBank/DDBJ databases">
        <title>The genomes of Aspergillus section Nigri reveals drivers in fungal speciation.</title>
        <authorList>
            <consortium name="DOE Joint Genome Institute"/>
            <person name="Vesth T.C."/>
            <person name="Nybo J."/>
            <person name="Theobald S."/>
            <person name="Brandl J."/>
            <person name="Frisvad J.C."/>
            <person name="Nielsen K.F."/>
            <person name="Lyhne E.K."/>
            <person name="Kogle M.E."/>
            <person name="Kuo A."/>
            <person name="Riley R."/>
            <person name="Clum A."/>
            <person name="Nolan M."/>
            <person name="Lipzen A."/>
            <person name="Salamov A."/>
            <person name="Henrissat B."/>
            <person name="Wiebenga A."/>
            <person name="De vries R.P."/>
            <person name="Grigoriev I.V."/>
            <person name="Mortensen U.H."/>
            <person name="Andersen M.R."/>
            <person name="Baker S.E."/>
        </authorList>
    </citation>
    <scope>NUCLEOTIDE SEQUENCE [LARGE SCALE GENOMIC DNA]</scope>
    <source>
        <strain evidence="2 3">CBS 707.79</strain>
    </source>
</reference>
<sequence length="136" mass="14521">MNLKTLLTLASAASLVAADGFYCPFAQDNSGMIQKPYCCDSFSDSPGTSPAKIGNSCQKMSGDYVDTCPKGGSVKCCYTIVVKLWVCVIWGKEGGLGWGRRDGKSHDAEKVVETGLGNWRAQFGGGVGGNYWIFDD</sequence>
<keyword evidence="1" id="KW-0732">Signal</keyword>
<evidence type="ECO:0000313" key="3">
    <source>
        <dbReference type="Proteomes" id="UP000247810"/>
    </source>
</evidence>
<dbReference type="EMBL" id="KZ825914">
    <property type="protein sequence ID" value="PYH92543.1"/>
    <property type="molecule type" value="Genomic_DNA"/>
</dbReference>
<protein>
    <recommendedName>
        <fullName evidence="4">Hydrophobin</fullName>
    </recommendedName>
</protein>
<dbReference type="OrthoDB" id="4269539at2759"/>